<gene>
    <name evidence="2" type="ORF">CCAM_LOCUS7387</name>
</gene>
<dbReference type="GO" id="GO:0015035">
    <property type="term" value="F:protein-disulfide reductase activity"/>
    <property type="evidence" value="ECO:0007669"/>
    <property type="project" value="InterPro"/>
</dbReference>
<reference evidence="2 3" key="1">
    <citation type="submission" date="2018-04" db="EMBL/GenBank/DDBJ databases">
        <authorList>
            <person name="Vogel A."/>
        </authorList>
    </citation>
    <scope>NUCLEOTIDE SEQUENCE [LARGE SCALE GENOMIC DNA]</scope>
</reference>
<dbReference type="PANTHER" id="PTHR33639:SF1">
    <property type="entry name" value="T23E23.25"/>
    <property type="match status" value="1"/>
</dbReference>
<organism evidence="2 3">
    <name type="scientific">Cuscuta campestris</name>
    <dbReference type="NCBI Taxonomy" id="132261"/>
    <lineage>
        <taxon>Eukaryota</taxon>
        <taxon>Viridiplantae</taxon>
        <taxon>Streptophyta</taxon>
        <taxon>Embryophyta</taxon>
        <taxon>Tracheophyta</taxon>
        <taxon>Spermatophyta</taxon>
        <taxon>Magnoliopsida</taxon>
        <taxon>eudicotyledons</taxon>
        <taxon>Gunneridae</taxon>
        <taxon>Pentapetalae</taxon>
        <taxon>asterids</taxon>
        <taxon>lamiids</taxon>
        <taxon>Solanales</taxon>
        <taxon>Convolvulaceae</taxon>
        <taxon>Cuscuteae</taxon>
        <taxon>Cuscuta</taxon>
        <taxon>Cuscuta subgen. Grammica</taxon>
        <taxon>Cuscuta sect. Cleistogrammica</taxon>
    </lineage>
</organism>
<dbReference type="Proteomes" id="UP000595140">
    <property type="component" value="Unassembled WGS sequence"/>
</dbReference>
<dbReference type="Pfam" id="PF14223">
    <property type="entry name" value="Retrotran_gag_2"/>
    <property type="match status" value="1"/>
</dbReference>
<feature type="region of interest" description="Disordered" evidence="1">
    <location>
        <begin position="185"/>
        <end position="223"/>
    </location>
</feature>
<accession>A0A484KI28</accession>
<dbReference type="PANTHER" id="PTHR33639">
    <property type="entry name" value="THIOL-DISULFIDE OXIDOREDUCTASE DCC"/>
    <property type="match status" value="1"/>
</dbReference>
<name>A0A484KI28_9ASTE</name>
<dbReference type="EMBL" id="OOIL02000473">
    <property type="protein sequence ID" value="VFQ65611.1"/>
    <property type="molecule type" value="Genomic_DNA"/>
</dbReference>
<feature type="compositionally biased region" description="Basic and acidic residues" evidence="1">
    <location>
        <begin position="185"/>
        <end position="199"/>
    </location>
</feature>
<sequence>MWYWVTSKKRCRMKIGHVWIEKAMSVIRLSLIKNVAFKILKEKSAKGIMEALSNMYEKPSAANKVFLIKELVNTKMKEDISITEHINKLNSILTRLALVKIKFDDEVQALLLLSSLPDSWSGMVTTVIAVKQCKIWLLETLERNKRGSQYMVELPSEGVTVPVQKRNKSRFTKSRGQNKVFYAREKPKTTSQTQDERARKGSRGLVRGICGSGSSRGASAKFPRRRWVRRTSIPAVGTYPEKSLLSMESVCSEDVLGSGSVRLQWDPNEALTKENSKLAKELNYAHEKIEVVGSRSRKATRETTFTLTYRFEAMVLAKTSQMSYRVETFDIEENERNLAADLHLIDEQRERAYIRAENYRRREKVVKMLRIGVRNLVSLWKSPNSFLGVISPPASNPRIVVETVRPLTFRCFSAKPFASSPASNPRIMAPSTAAGLVEDLLFDDDVCTVPKTDTIPTPLQPGVVVYDGVCHLCHKGVKWVIKVDKDRKIKFCCLQSKAAEPYMSLCGVDRNDVERRFLFIEGPGLYHQGSTAALKVLYHLPFPYSVLSAFMVSPKPLRDAVYDYVAKRHYHWFGKDNDCLVLQEKELLDRFIDAEELLRRNQSAL</sequence>
<protein>
    <submittedName>
        <fullName evidence="2">Uncharacterized protein</fullName>
    </submittedName>
</protein>
<evidence type="ECO:0000313" key="2">
    <source>
        <dbReference type="EMBL" id="VFQ65611.1"/>
    </source>
</evidence>
<dbReference type="OrthoDB" id="1921868at2759"/>
<proteinExistence type="predicted"/>
<evidence type="ECO:0000313" key="3">
    <source>
        <dbReference type="Proteomes" id="UP000595140"/>
    </source>
</evidence>
<dbReference type="Pfam" id="PF04134">
    <property type="entry name" value="DCC1-like"/>
    <property type="match status" value="1"/>
</dbReference>
<keyword evidence="3" id="KW-1185">Reference proteome</keyword>
<evidence type="ECO:0000256" key="1">
    <source>
        <dbReference type="SAM" id="MobiDB-lite"/>
    </source>
</evidence>
<dbReference type="InterPro" id="IPR052927">
    <property type="entry name" value="DCC_oxidoreductase"/>
</dbReference>
<dbReference type="InterPro" id="IPR007263">
    <property type="entry name" value="DCC1-like"/>
</dbReference>
<dbReference type="AlphaFoldDB" id="A0A484KI28"/>